<dbReference type="AlphaFoldDB" id="A0A9P4NUA0"/>
<proteinExistence type="predicted"/>
<dbReference type="Proteomes" id="UP000800235">
    <property type="component" value="Unassembled WGS sequence"/>
</dbReference>
<comment type="caution">
    <text evidence="2">The sequence shown here is derived from an EMBL/GenBank/DDBJ whole genome shotgun (WGS) entry which is preliminary data.</text>
</comment>
<evidence type="ECO:0000256" key="1">
    <source>
        <dbReference type="SAM" id="MobiDB-lite"/>
    </source>
</evidence>
<feature type="compositionally biased region" description="Basic and acidic residues" evidence="1">
    <location>
        <begin position="1"/>
        <end position="17"/>
    </location>
</feature>
<gene>
    <name evidence="2" type="ORF">EJ08DRAFT_177056</name>
</gene>
<name>A0A9P4NUA0_9PEZI</name>
<reference evidence="2" key="1">
    <citation type="journal article" date="2020" name="Stud. Mycol.">
        <title>101 Dothideomycetes genomes: a test case for predicting lifestyles and emergence of pathogens.</title>
        <authorList>
            <person name="Haridas S."/>
            <person name="Albert R."/>
            <person name="Binder M."/>
            <person name="Bloem J."/>
            <person name="Labutti K."/>
            <person name="Salamov A."/>
            <person name="Andreopoulos B."/>
            <person name="Baker S."/>
            <person name="Barry K."/>
            <person name="Bills G."/>
            <person name="Bluhm B."/>
            <person name="Cannon C."/>
            <person name="Castanera R."/>
            <person name="Culley D."/>
            <person name="Daum C."/>
            <person name="Ezra D."/>
            <person name="Gonzalez J."/>
            <person name="Henrissat B."/>
            <person name="Kuo A."/>
            <person name="Liang C."/>
            <person name="Lipzen A."/>
            <person name="Lutzoni F."/>
            <person name="Magnuson J."/>
            <person name="Mondo S."/>
            <person name="Nolan M."/>
            <person name="Ohm R."/>
            <person name="Pangilinan J."/>
            <person name="Park H.-J."/>
            <person name="Ramirez L."/>
            <person name="Alfaro M."/>
            <person name="Sun H."/>
            <person name="Tritt A."/>
            <person name="Yoshinaga Y."/>
            <person name="Zwiers L.-H."/>
            <person name="Turgeon B."/>
            <person name="Goodwin S."/>
            <person name="Spatafora J."/>
            <person name="Crous P."/>
            <person name="Grigoriev I."/>
        </authorList>
    </citation>
    <scope>NUCLEOTIDE SEQUENCE</scope>
    <source>
        <strain evidence="2">CBS 130266</strain>
    </source>
</reference>
<accession>A0A9P4NUA0</accession>
<dbReference type="EMBL" id="MU007031">
    <property type="protein sequence ID" value="KAF2431478.1"/>
    <property type="molecule type" value="Genomic_DNA"/>
</dbReference>
<evidence type="ECO:0000313" key="2">
    <source>
        <dbReference type="EMBL" id="KAF2431478.1"/>
    </source>
</evidence>
<organism evidence="2 3">
    <name type="scientific">Tothia fuscella</name>
    <dbReference type="NCBI Taxonomy" id="1048955"/>
    <lineage>
        <taxon>Eukaryota</taxon>
        <taxon>Fungi</taxon>
        <taxon>Dikarya</taxon>
        <taxon>Ascomycota</taxon>
        <taxon>Pezizomycotina</taxon>
        <taxon>Dothideomycetes</taxon>
        <taxon>Pleosporomycetidae</taxon>
        <taxon>Venturiales</taxon>
        <taxon>Cylindrosympodiaceae</taxon>
        <taxon>Tothia</taxon>
    </lineage>
</organism>
<sequence length="83" mass="9710">MTMSEEMSHIKSRKNESHLPWSTRSCPLPPLRLLPRFRLFPLLRVAVCTSSIFFFPTRLFACVHSIELHTPKKSNNTAVRWTQ</sequence>
<keyword evidence="3" id="KW-1185">Reference proteome</keyword>
<feature type="region of interest" description="Disordered" evidence="1">
    <location>
        <begin position="1"/>
        <end position="24"/>
    </location>
</feature>
<evidence type="ECO:0000313" key="3">
    <source>
        <dbReference type="Proteomes" id="UP000800235"/>
    </source>
</evidence>
<protein>
    <submittedName>
        <fullName evidence="2">Uncharacterized protein</fullName>
    </submittedName>
</protein>